<dbReference type="InterPro" id="IPR036271">
    <property type="entry name" value="Tet_transcr_reg_TetR-rel_C_sf"/>
</dbReference>
<feature type="domain" description="HTH tetR-type" evidence="5">
    <location>
        <begin position="10"/>
        <end position="70"/>
    </location>
</feature>
<dbReference type="Proteomes" id="UP000542674">
    <property type="component" value="Unassembled WGS sequence"/>
</dbReference>
<evidence type="ECO:0000256" key="3">
    <source>
        <dbReference type="ARBA" id="ARBA00023163"/>
    </source>
</evidence>
<gene>
    <name evidence="6" type="ORF">F4559_002580</name>
</gene>
<dbReference type="EMBL" id="JACHJS010000001">
    <property type="protein sequence ID" value="MBB4965221.1"/>
    <property type="molecule type" value="Genomic_DNA"/>
</dbReference>
<protein>
    <submittedName>
        <fullName evidence="6">AcrR family transcriptional regulator</fullName>
    </submittedName>
</protein>
<dbReference type="PANTHER" id="PTHR30055:SF234">
    <property type="entry name" value="HTH-TYPE TRANSCRIPTIONAL REGULATOR BETI"/>
    <property type="match status" value="1"/>
</dbReference>
<evidence type="ECO:0000259" key="5">
    <source>
        <dbReference type="PROSITE" id="PS50977"/>
    </source>
</evidence>
<dbReference type="PRINTS" id="PR00455">
    <property type="entry name" value="HTHTETR"/>
</dbReference>
<evidence type="ECO:0000313" key="6">
    <source>
        <dbReference type="EMBL" id="MBB4965221.1"/>
    </source>
</evidence>
<dbReference type="InterPro" id="IPR001647">
    <property type="entry name" value="HTH_TetR"/>
</dbReference>
<evidence type="ECO:0000256" key="2">
    <source>
        <dbReference type="ARBA" id="ARBA00023125"/>
    </source>
</evidence>
<dbReference type="SUPFAM" id="SSF46689">
    <property type="entry name" value="Homeodomain-like"/>
    <property type="match status" value="1"/>
</dbReference>
<evidence type="ECO:0000256" key="4">
    <source>
        <dbReference type="PROSITE-ProRule" id="PRU00335"/>
    </source>
</evidence>
<reference evidence="6 7" key="1">
    <citation type="submission" date="2020-08" db="EMBL/GenBank/DDBJ databases">
        <title>Sequencing the genomes of 1000 actinobacteria strains.</title>
        <authorList>
            <person name="Klenk H.-P."/>
        </authorList>
    </citation>
    <scope>NUCLEOTIDE SEQUENCE [LARGE SCALE GENOMIC DNA]</scope>
    <source>
        <strain evidence="6 7">DSM 45084</strain>
    </source>
</reference>
<dbReference type="RefSeq" id="WP_184668662.1">
    <property type="nucleotide sequence ID" value="NZ_BAABAI010000013.1"/>
</dbReference>
<sequence>MPPTGRADARRNRELLLEAAHSLFTEVGVTDAAMNDVARRAGVGPGTLWRHFPNKDALLAEVIGADLDRLADLADATSGDRLRDWVGALVAHIARYRGVAEALARAVVDGPLAGRCHGLERAAAGLVDRARSAGVVRDDLTWVEVVDLAKAVAWVGESTPAAARYVDLVFEGLVTRVR</sequence>
<dbReference type="SUPFAM" id="SSF48498">
    <property type="entry name" value="Tetracyclin repressor-like, C-terminal domain"/>
    <property type="match status" value="1"/>
</dbReference>
<dbReference type="InterPro" id="IPR050109">
    <property type="entry name" value="HTH-type_TetR-like_transc_reg"/>
</dbReference>
<dbReference type="Gene3D" id="1.10.357.10">
    <property type="entry name" value="Tetracycline Repressor, domain 2"/>
    <property type="match status" value="1"/>
</dbReference>
<dbReference type="Pfam" id="PF21597">
    <property type="entry name" value="TetR_C_43"/>
    <property type="match status" value="1"/>
</dbReference>
<dbReference type="InterPro" id="IPR049445">
    <property type="entry name" value="TetR_SbtR-like_C"/>
</dbReference>
<feature type="DNA-binding region" description="H-T-H motif" evidence="4">
    <location>
        <begin position="33"/>
        <end position="52"/>
    </location>
</feature>
<keyword evidence="2 4" id="KW-0238">DNA-binding</keyword>
<comment type="caution">
    <text evidence="6">The sequence shown here is derived from an EMBL/GenBank/DDBJ whole genome shotgun (WGS) entry which is preliminary data.</text>
</comment>
<dbReference type="GO" id="GO:0003700">
    <property type="term" value="F:DNA-binding transcription factor activity"/>
    <property type="evidence" value="ECO:0007669"/>
    <property type="project" value="TreeGrafter"/>
</dbReference>
<dbReference type="InterPro" id="IPR009057">
    <property type="entry name" value="Homeodomain-like_sf"/>
</dbReference>
<dbReference type="PANTHER" id="PTHR30055">
    <property type="entry name" value="HTH-TYPE TRANSCRIPTIONAL REGULATOR RUTR"/>
    <property type="match status" value="1"/>
</dbReference>
<dbReference type="Pfam" id="PF00440">
    <property type="entry name" value="TetR_N"/>
    <property type="match status" value="1"/>
</dbReference>
<keyword evidence="3" id="KW-0804">Transcription</keyword>
<proteinExistence type="predicted"/>
<keyword evidence="1" id="KW-0805">Transcription regulation</keyword>
<accession>A0A7W7WVL8</accession>
<evidence type="ECO:0000313" key="7">
    <source>
        <dbReference type="Proteomes" id="UP000542674"/>
    </source>
</evidence>
<keyword evidence="7" id="KW-1185">Reference proteome</keyword>
<evidence type="ECO:0000256" key="1">
    <source>
        <dbReference type="ARBA" id="ARBA00023015"/>
    </source>
</evidence>
<name>A0A7W7WVL8_9PSEU</name>
<dbReference type="GO" id="GO:0000976">
    <property type="term" value="F:transcription cis-regulatory region binding"/>
    <property type="evidence" value="ECO:0007669"/>
    <property type="project" value="TreeGrafter"/>
</dbReference>
<dbReference type="AlphaFoldDB" id="A0A7W7WVL8"/>
<dbReference type="PROSITE" id="PS50977">
    <property type="entry name" value="HTH_TETR_2"/>
    <property type="match status" value="1"/>
</dbReference>
<organism evidence="6 7">
    <name type="scientific">Saccharothrix violaceirubra</name>
    <dbReference type="NCBI Taxonomy" id="413306"/>
    <lineage>
        <taxon>Bacteria</taxon>
        <taxon>Bacillati</taxon>
        <taxon>Actinomycetota</taxon>
        <taxon>Actinomycetes</taxon>
        <taxon>Pseudonocardiales</taxon>
        <taxon>Pseudonocardiaceae</taxon>
        <taxon>Saccharothrix</taxon>
    </lineage>
</organism>